<evidence type="ECO:0000313" key="1">
    <source>
        <dbReference type="EMBL" id="KAJ9057187.1"/>
    </source>
</evidence>
<name>A0ACC2S472_9FUNG</name>
<evidence type="ECO:0000313" key="2">
    <source>
        <dbReference type="Proteomes" id="UP001165960"/>
    </source>
</evidence>
<dbReference type="Proteomes" id="UP001165960">
    <property type="component" value="Unassembled WGS sequence"/>
</dbReference>
<accession>A0ACC2S472</accession>
<keyword evidence="2" id="KW-1185">Reference proteome</keyword>
<proteinExistence type="predicted"/>
<gene>
    <name evidence="1" type="ORF">DSO57_1025047</name>
</gene>
<organism evidence="1 2">
    <name type="scientific">Entomophthora muscae</name>
    <dbReference type="NCBI Taxonomy" id="34485"/>
    <lineage>
        <taxon>Eukaryota</taxon>
        <taxon>Fungi</taxon>
        <taxon>Fungi incertae sedis</taxon>
        <taxon>Zoopagomycota</taxon>
        <taxon>Entomophthoromycotina</taxon>
        <taxon>Entomophthoromycetes</taxon>
        <taxon>Entomophthorales</taxon>
        <taxon>Entomophthoraceae</taxon>
        <taxon>Entomophthora</taxon>
    </lineage>
</organism>
<comment type="caution">
    <text evidence="1">The sequence shown here is derived from an EMBL/GenBank/DDBJ whole genome shotgun (WGS) entry which is preliminary data.</text>
</comment>
<reference evidence="1" key="1">
    <citation type="submission" date="2022-04" db="EMBL/GenBank/DDBJ databases">
        <title>Genome of the entomopathogenic fungus Entomophthora muscae.</title>
        <authorList>
            <person name="Elya C."/>
            <person name="Lovett B.R."/>
            <person name="Lee E."/>
            <person name="Macias A.M."/>
            <person name="Hajek A.E."/>
            <person name="De Bivort B.L."/>
            <person name="Kasson M.T."/>
            <person name="De Fine Licht H.H."/>
            <person name="Stajich J.E."/>
        </authorList>
    </citation>
    <scope>NUCLEOTIDE SEQUENCE</scope>
    <source>
        <strain evidence="1">Berkeley</strain>
    </source>
</reference>
<dbReference type="EMBL" id="QTSX02005818">
    <property type="protein sequence ID" value="KAJ9057187.1"/>
    <property type="molecule type" value="Genomic_DNA"/>
</dbReference>
<sequence>MTSGSFHEASTNYYKSKEFCTNDAQSIQTWFSCLKTTVFEFNVSGLSNIVSILDSLPILAKDKEKFAKLRAASGLCRIRTRHYLQAVHKFLEVDFSACSSISEIIPPTSMVSLTVLSSLAFFSRHDIKNRVLTSLQFKRYLDLEPELREVIKYFLRNEYSLLISALEERRGYFLLNIYVHEHFDFLFNEIKRRAIMDYFKPFKSASLTIAAKAFSTTVAELQSEICNLISEGHLSARLDFECKVLWSKKVDPRTQAHEKVQRLGQKYRREIRTTLGMLRLQQARLA</sequence>
<protein>
    <submittedName>
        <fullName evidence="1">Uncharacterized protein</fullName>
    </submittedName>
</protein>